<accession>A0A927GZS4</accession>
<dbReference type="Proteomes" id="UP000639396">
    <property type="component" value="Unassembled WGS sequence"/>
</dbReference>
<evidence type="ECO:0000313" key="9">
    <source>
        <dbReference type="EMBL" id="MBD2862548.1"/>
    </source>
</evidence>
<evidence type="ECO:0000256" key="5">
    <source>
        <dbReference type="ARBA" id="ARBA00022692"/>
    </source>
</evidence>
<dbReference type="GO" id="GO:0005886">
    <property type="term" value="C:plasma membrane"/>
    <property type="evidence" value="ECO:0007669"/>
    <property type="project" value="UniProtKB-SubCell"/>
</dbReference>
<name>A0A927GZS4_9BACL</name>
<keyword evidence="6 8" id="KW-1133">Transmembrane helix</keyword>
<feature type="transmembrane region" description="Helical" evidence="8">
    <location>
        <begin position="45"/>
        <end position="63"/>
    </location>
</feature>
<evidence type="ECO:0000256" key="1">
    <source>
        <dbReference type="ARBA" id="ARBA00004651"/>
    </source>
</evidence>
<comment type="caution">
    <text evidence="9">The sequence shown here is derived from an EMBL/GenBank/DDBJ whole genome shotgun (WGS) entry which is preliminary data.</text>
</comment>
<feature type="transmembrane region" description="Helical" evidence="8">
    <location>
        <begin position="12"/>
        <end position="38"/>
    </location>
</feature>
<dbReference type="GO" id="GO:0034257">
    <property type="term" value="F:nicotinamide riboside transmembrane transporter activity"/>
    <property type="evidence" value="ECO:0007669"/>
    <property type="project" value="InterPro"/>
</dbReference>
<feature type="transmembrane region" description="Helical" evidence="8">
    <location>
        <begin position="159"/>
        <end position="176"/>
    </location>
</feature>
<comment type="similarity">
    <text evidence="2">Belongs to the nicotinamide ribonucleoside (NR) uptake permease (TC 4.B.1) family.</text>
</comment>
<comment type="subcellular location">
    <subcellularLocation>
        <location evidence="1">Cell membrane</location>
        <topology evidence="1">Multi-pass membrane protein</topology>
    </subcellularLocation>
</comment>
<proteinExistence type="inferred from homology"/>
<evidence type="ECO:0000256" key="7">
    <source>
        <dbReference type="ARBA" id="ARBA00023136"/>
    </source>
</evidence>
<keyword evidence="7 8" id="KW-0472">Membrane</keyword>
<dbReference type="InterPro" id="IPR006419">
    <property type="entry name" value="NMN_transpt_PnuC"/>
</dbReference>
<evidence type="ECO:0000256" key="6">
    <source>
        <dbReference type="ARBA" id="ARBA00022989"/>
    </source>
</evidence>
<feature type="transmembrane region" description="Helical" evidence="8">
    <location>
        <begin position="182"/>
        <end position="200"/>
    </location>
</feature>
<dbReference type="PANTHER" id="PTHR36122:SF2">
    <property type="entry name" value="NICOTINAMIDE RIBOSIDE TRANSPORTER PNUC"/>
    <property type="match status" value="1"/>
</dbReference>
<feature type="transmembrane region" description="Helical" evidence="8">
    <location>
        <begin position="75"/>
        <end position="95"/>
    </location>
</feature>
<dbReference type="Pfam" id="PF04973">
    <property type="entry name" value="NMN_transporter"/>
    <property type="match status" value="1"/>
</dbReference>
<evidence type="ECO:0000256" key="3">
    <source>
        <dbReference type="ARBA" id="ARBA00022448"/>
    </source>
</evidence>
<evidence type="ECO:0000256" key="2">
    <source>
        <dbReference type="ARBA" id="ARBA00006669"/>
    </source>
</evidence>
<feature type="transmembrane region" description="Helical" evidence="8">
    <location>
        <begin position="107"/>
        <end position="126"/>
    </location>
</feature>
<dbReference type="AlphaFoldDB" id="A0A927GZS4"/>
<dbReference type="PANTHER" id="PTHR36122">
    <property type="entry name" value="NICOTINAMIDE RIBOSIDE TRANSPORTER PNUC"/>
    <property type="match status" value="1"/>
</dbReference>
<evidence type="ECO:0000256" key="4">
    <source>
        <dbReference type="ARBA" id="ARBA00022475"/>
    </source>
</evidence>
<sequence>MNNVLQAVGLVIGMALIGYTSSTVLEAAASITGLLSVWLTARANIWAWPTGLVSVVCFFYIFMDVKLYADMTLQVFFFVLSIYGWVVWLSGRGNAKVRPTTRMTGRLAIVLIVFLIAATAGWGYALDGYTDAAVPYLDAFIAVLSLIAQYLLSRKVLESWYGWIAVDVLSIGMYAYKGLDAVATLYVIFLGIAIYGLVGWRREYTALYGKTQPPTPTQGEGGGIRV</sequence>
<keyword evidence="3" id="KW-0813">Transport</keyword>
<evidence type="ECO:0000256" key="8">
    <source>
        <dbReference type="SAM" id="Phobius"/>
    </source>
</evidence>
<reference evidence="9" key="1">
    <citation type="submission" date="2020-09" db="EMBL/GenBank/DDBJ databases">
        <title>A novel bacterium of genus Paenibacillus, isolated from South China Sea.</title>
        <authorList>
            <person name="Huang H."/>
            <person name="Mo K."/>
            <person name="Hu Y."/>
        </authorList>
    </citation>
    <scope>NUCLEOTIDE SEQUENCE</scope>
    <source>
        <strain evidence="9">IB182363</strain>
    </source>
</reference>
<protein>
    <submittedName>
        <fullName evidence="9">Nicotinamide mononucleotide transporter</fullName>
    </submittedName>
</protein>
<feature type="transmembrane region" description="Helical" evidence="8">
    <location>
        <begin position="132"/>
        <end position="152"/>
    </location>
</feature>
<dbReference type="EMBL" id="JACXJA010000013">
    <property type="protein sequence ID" value="MBD2862548.1"/>
    <property type="molecule type" value="Genomic_DNA"/>
</dbReference>
<keyword evidence="10" id="KW-1185">Reference proteome</keyword>
<keyword evidence="4" id="KW-1003">Cell membrane</keyword>
<organism evidence="9 10">
    <name type="scientific">Paenibacillus oceani</name>
    <dbReference type="NCBI Taxonomy" id="2772510"/>
    <lineage>
        <taxon>Bacteria</taxon>
        <taxon>Bacillati</taxon>
        <taxon>Bacillota</taxon>
        <taxon>Bacilli</taxon>
        <taxon>Bacillales</taxon>
        <taxon>Paenibacillaceae</taxon>
        <taxon>Paenibacillus</taxon>
    </lineage>
</organism>
<keyword evidence="5 8" id="KW-0812">Transmembrane</keyword>
<dbReference type="NCBIfam" id="TIGR01528">
    <property type="entry name" value="NMN_trans_PnuC"/>
    <property type="match status" value="1"/>
</dbReference>
<evidence type="ECO:0000313" key="10">
    <source>
        <dbReference type="Proteomes" id="UP000639396"/>
    </source>
</evidence>
<gene>
    <name evidence="9" type="ORF">IDH45_11190</name>
</gene>